<evidence type="ECO:0000313" key="4">
    <source>
        <dbReference type="Proteomes" id="UP000287033"/>
    </source>
</evidence>
<dbReference type="Pfam" id="PF11652">
    <property type="entry name" value="FAM167"/>
    <property type="match status" value="1"/>
</dbReference>
<dbReference type="OrthoDB" id="5965452at2759"/>
<proteinExistence type="inferred from homology"/>
<evidence type="ECO:0000256" key="1">
    <source>
        <dbReference type="ARBA" id="ARBA00005489"/>
    </source>
</evidence>
<evidence type="ECO:0000313" key="3">
    <source>
        <dbReference type="EMBL" id="GCC18160.1"/>
    </source>
</evidence>
<dbReference type="Proteomes" id="UP000287033">
    <property type="component" value="Unassembled WGS sequence"/>
</dbReference>
<keyword evidence="4" id="KW-1185">Reference proteome</keyword>
<reference evidence="3 4" key="1">
    <citation type="journal article" date="2018" name="Nat. Ecol. Evol.">
        <title>Shark genomes provide insights into elasmobranch evolution and the origin of vertebrates.</title>
        <authorList>
            <person name="Hara Y"/>
            <person name="Yamaguchi K"/>
            <person name="Onimaru K"/>
            <person name="Kadota M"/>
            <person name="Koyanagi M"/>
            <person name="Keeley SD"/>
            <person name="Tatsumi K"/>
            <person name="Tanaka K"/>
            <person name="Motone F"/>
            <person name="Kageyama Y"/>
            <person name="Nozu R"/>
            <person name="Adachi N"/>
            <person name="Nishimura O"/>
            <person name="Nakagawa R"/>
            <person name="Tanegashima C"/>
            <person name="Kiyatake I"/>
            <person name="Matsumoto R"/>
            <person name="Murakumo K"/>
            <person name="Nishida K"/>
            <person name="Terakita A"/>
            <person name="Kuratani S"/>
            <person name="Sato K"/>
            <person name="Hyodo S Kuraku.S."/>
        </authorList>
    </citation>
    <scope>NUCLEOTIDE SEQUENCE [LARGE SCALE GENOMIC DNA]</scope>
</reference>
<dbReference type="PANTHER" id="PTHR32289:SF4">
    <property type="entry name" value="PROTEIN FAM167B"/>
    <property type="match status" value="1"/>
</dbReference>
<dbReference type="EMBL" id="BEZZ01001386">
    <property type="protein sequence ID" value="GCC18160.1"/>
    <property type="molecule type" value="Genomic_DNA"/>
</dbReference>
<comment type="similarity">
    <text evidence="1">Belongs to the FAM167 (SEC) family.</text>
</comment>
<comment type="caution">
    <text evidence="3">The sequence shown here is derived from an EMBL/GenBank/DDBJ whole genome shotgun (WGS) entry which is preliminary data.</text>
</comment>
<sequence>MEPLTAVGDPEPDDHLSRVKALTAKLNLQTRRPSFAEWQQKLESEPWKSGESWQVESGPGSDSNITLSQGVSSNNDISLTSICGFANIGEALEWLRKELREMQSSDHQLARKLICLRREIHRLKVEQICHQHKEMLDDVTYGLEECEEESDLLLDIPLKAVFSLSTPLKHIGVTKMNINSRRFSLS</sequence>
<dbReference type="AlphaFoldDB" id="A0A401RJ50"/>
<dbReference type="InterPro" id="IPR024280">
    <property type="entry name" value="FAM167"/>
</dbReference>
<dbReference type="STRING" id="137246.A0A401RJ50"/>
<gene>
    <name evidence="3" type="ORF">chiPu_0017825</name>
</gene>
<name>A0A401RJ50_CHIPU</name>
<dbReference type="InterPro" id="IPR051771">
    <property type="entry name" value="FAM167_domain"/>
</dbReference>
<protein>
    <recommendedName>
        <fullName evidence="5">Family with sequence similarity 167 member B</fullName>
    </recommendedName>
</protein>
<accession>A0A401RJ50</accession>
<feature type="region of interest" description="Disordered" evidence="2">
    <location>
        <begin position="43"/>
        <end position="69"/>
    </location>
</feature>
<feature type="compositionally biased region" description="Polar residues" evidence="2">
    <location>
        <begin position="51"/>
        <end position="69"/>
    </location>
</feature>
<evidence type="ECO:0000256" key="2">
    <source>
        <dbReference type="SAM" id="MobiDB-lite"/>
    </source>
</evidence>
<dbReference type="PANTHER" id="PTHR32289">
    <property type="entry name" value="PROTEIN FAM167A"/>
    <property type="match status" value="1"/>
</dbReference>
<dbReference type="OMA" id="WTDATHG"/>
<evidence type="ECO:0008006" key="5">
    <source>
        <dbReference type="Google" id="ProtNLM"/>
    </source>
</evidence>
<organism evidence="3 4">
    <name type="scientific">Chiloscyllium punctatum</name>
    <name type="common">Brownbanded bambooshark</name>
    <name type="synonym">Hemiscyllium punctatum</name>
    <dbReference type="NCBI Taxonomy" id="137246"/>
    <lineage>
        <taxon>Eukaryota</taxon>
        <taxon>Metazoa</taxon>
        <taxon>Chordata</taxon>
        <taxon>Craniata</taxon>
        <taxon>Vertebrata</taxon>
        <taxon>Chondrichthyes</taxon>
        <taxon>Elasmobranchii</taxon>
        <taxon>Galeomorphii</taxon>
        <taxon>Galeoidea</taxon>
        <taxon>Orectolobiformes</taxon>
        <taxon>Hemiscylliidae</taxon>
        <taxon>Chiloscyllium</taxon>
    </lineage>
</organism>